<dbReference type="Gene3D" id="1.25.40.420">
    <property type="match status" value="1"/>
</dbReference>
<dbReference type="SMART" id="SM00225">
    <property type="entry name" value="BTB"/>
    <property type="match status" value="1"/>
</dbReference>
<dbReference type="SMART" id="SM00875">
    <property type="entry name" value="BACK"/>
    <property type="match status" value="1"/>
</dbReference>
<evidence type="ECO:0000313" key="4">
    <source>
        <dbReference type="Proteomes" id="UP000604046"/>
    </source>
</evidence>
<dbReference type="OrthoDB" id="6359816at2759"/>
<feature type="region of interest" description="Disordered" evidence="1">
    <location>
        <begin position="1"/>
        <end position="69"/>
    </location>
</feature>
<dbReference type="Proteomes" id="UP000604046">
    <property type="component" value="Unassembled WGS sequence"/>
</dbReference>
<dbReference type="AlphaFoldDB" id="A0A812I7C7"/>
<dbReference type="EMBL" id="CAJNDS010000202">
    <property type="protein sequence ID" value="CAE7027153.1"/>
    <property type="molecule type" value="Genomic_DNA"/>
</dbReference>
<dbReference type="CDD" id="cd18186">
    <property type="entry name" value="BTB_POZ_ZBTB_KLHL-like"/>
    <property type="match status" value="1"/>
</dbReference>
<organism evidence="3 4">
    <name type="scientific">Symbiodinium natans</name>
    <dbReference type="NCBI Taxonomy" id="878477"/>
    <lineage>
        <taxon>Eukaryota</taxon>
        <taxon>Sar</taxon>
        <taxon>Alveolata</taxon>
        <taxon>Dinophyceae</taxon>
        <taxon>Suessiales</taxon>
        <taxon>Symbiodiniaceae</taxon>
        <taxon>Symbiodinium</taxon>
    </lineage>
</organism>
<comment type="caution">
    <text evidence="3">The sequence shown here is derived from an EMBL/GenBank/DDBJ whole genome shotgun (WGS) entry which is preliminary data.</text>
</comment>
<dbReference type="InterPro" id="IPR011333">
    <property type="entry name" value="SKP1/BTB/POZ_sf"/>
</dbReference>
<feature type="domain" description="BTB" evidence="2">
    <location>
        <begin position="90"/>
        <end position="162"/>
    </location>
</feature>
<feature type="compositionally biased region" description="Basic and acidic residues" evidence="1">
    <location>
        <begin position="48"/>
        <end position="69"/>
    </location>
</feature>
<evidence type="ECO:0000313" key="3">
    <source>
        <dbReference type="EMBL" id="CAE7027153.1"/>
    </source>
</evidence>
<dbReference type="PANTHER" id="PTHR45632">
    <property type="entry name" value="LD33804P"/>
    <property type="match status" value="1"/>
</dbReference>
<reference evidence="3" key="1">
    <citation type="submission" date="2021-02" db="EMBL/GenBank/DDBJ databases">
        <authorList>
            <person name="Dougan E. K."/>
            <person name="Rhodes N."/>
            <person name="Thang M."/>
            <person name="Chan C."/>
        </authorList>
    </citation>
    <scope>NUCLEOTIDE SEQUENCE</scope>
</reference>
<dbReference type="SUPFAM" id="SSF54695">
    <property type="entry name" value="POZ domain"/>
    <property type="match status" value="1"/>
</dbReference>
<protein>
    <submittedName>
        <fullName evidence="3">Klhl40b protein</fullName>
    </submittedName>
</protein>
<accession>A0A812I7C7</accession>
<dbReference type="InterPro" id="IPR000210">
    <property type="entry name" value="BTB/POZ_dom"/>
</dbReference>
<evidence type="ECO:0000256" key="1">
    <source>
        <dbReference type="SAM" id="MobiDB-lite"/>
    </source>
</evidence>
<dbReference type="Pfam" id="PF00651">
    <property type="entry name" value="BTB"/>
    <property type="match status" value="1"/>
</dbReference>
<feature type="compositionally biased region" description="Basic and acidic residues" evidence="1">
    <location>
        <begin position="1"/>
        <end position="11"/>
    </location>
</feature>
<feature type="compositionally biased region" description="Acidic residues" evidence="1">
    <location>
        <begin position="35"/>
        <end position="47"/>
    </location>
</feature>
<gene>
    <name evidence="3" type="primary">klhl40b</name>
    <name evidence="3" type="ORF">SNAT2548_LOCUS3321</name>
</gene>
<proteinExistence type="predicted"/>
<name>A0A812I7C7_9DINO</name>
<keyword evidence="4" id="KW-1185">Reference proteome</keyword>
<feature type="compositionally biased region" description="Basic and acidic residues" evidence="1">
    <location>
        <begin position="22"/>
        <end position="34"/>
    </location>
</feature>
<dbReference type="PROSITE" id="PS50097">
    <property type="entry name" value="BTB"/>
    <property type="match status" value="1"/>
</dbReference>
<dbReference type="Pfam" id="PF07707">
    <property type="entry name" value="BACK"/>
    <property type="match status" value="1"/>
</dbReference>
<sequence length="371" mass="41100">MPEEAYDRAPGKAEGVQDQADPENHESHDGRDDGHEDEEEMEEEESVEPEHADGPDHTDGPEGDRWDDGPALRAALRALARQLKILHASSDVSLKAGGALFKCRRDVVATWSSPFKALMQSHAMTGQEEGAIHPVVEVDDVAPEILETAIRFMLEGCITFQVRPLDETHELLHFADAWDLDDLKATYGEMMMSRARISTKNAAPYLKLGLRFSVANIARAAADTLAQSVDVKGRGGQVLPAELMELDAACMQAILASEALHVEDEADALELIKRWAGVDTQRAHDVPELLTQVRLSLCGFQTLIDLVSNLSKEPWQEVDAKRLNAKVRRVVDEKLQAITSDRLRQFTKLPDSENEHKLATTLQASKTLYEV</sequence>
<dbReference type="Gene3D" id="3.30.710.10">
    <property type="entry name" value="Potassium Channel Kv1.1, Chain A"/>
    <property type="match status" value="1"/>
</dbReference>
<evidence type="ECO:0000259" key="2">
    <source>
        <dbReference type="PROSITE" id="PS50097"/>
    </source>
</evidence>
<dbReference type="InterPro" id="IPR011705">
    <property type="entry name" value="BACK"/>
</dbReference>